<dbReference type="InParanoid" id="Q7RG77"/>
<evidence type="ECO:0000256" key="1">
    <source>
        <dbReference type="SAM" id="MobiDB-lite"/>
    </source>
</evidence>
<dbReference type="AlphaFoldDB" id="Q7RG77"/>
<feature type="region of interest" description="Disordered" evidence="1">
    <location>
        <begin position="1"/>
        <end position="22"/>
    </location>
</feature>
<evidence type="ECO:0000313" key="2">
    <source>
        <dbReference type="EMBL" id="EAA16335.1"/>
    </source>
</evidence>
<proteinExistence type="predicted"/>
<comment type="caution">
    <text evidence="2">The sequence shown here is derived from an EMBL/GenBank/DDBJ whole genome shotgun (WGS) entry which is preliminary data.</text>
</comment>
<name>Q7RG77_PLAYO</name>
<dbReference type="EMBL" id="AABL01001363">
    <property type="protein sequence ID" value="EAA16335.1"/>
    <property type="molecule type" value="Genomic_DNA"/>
</dbReference>
<feature type="compositionally biased region" description="Basic residues" evidence="1">
    <location>
        <begin position="1"/>
        <end position="12"/>
    </location>
</feature>
<gene>
    <name evidence="2" type="ORF">PY04470</name>
</gene>
<dbReference type="PaxDb" id="73239-Q7RG77"/>
<protein>
    <submittedName>
        <fullName evidence="2">Uncharacterized protein</fullName>
    </submittedName>
</protein>
<organism evidence="2 3">
    <name type="scientific">Plasmodium yoelii yoelii</name>
    <dbReference type="NCBI Taxonomy" id="73239"/>
    <lineage>
        <taxon>Eukaryota</taxon>
        <taxon>Sar</taxon>
        <taxon>Alveolata</taxon>
        <taxon>Apicomplexa</taxon>
        <taxon>Aconoidasida</taxon>
        <taxon>Haemosporida</taxon>
        <taxon>Plasmodiidae</taxon>
        <taxon>Plasmodium</taxon>
        <taxon>Plasmodium (Vinckeia)</taxon>
    </lineage>
</organism>
<dbReference type="Proteomes" id="UP000008553">
    <property type="component" value="Unassembled WGS sequence"/>
</dbReference>
<evidence type="ECO:0000313" key="3">
    <source>
        <dbReference type="Proteomes" id="UP000008553"/>
    </source>
</evidence>
<reference evidence="2 3" key="1">
    <citation type="journal article" date="2002" name="Nature">
        <title>Genome sequence and comparative analysis of the model rodent malaria parasite Plasmodium yoelii yoelii.</title>
        <authorList>
            <person name="Carlton J.M."/>
            <person name="Angiuoli S.V."/>
            <person name="Suh B.B."/>
            <person name="Kooij T.W."/>
            <person name="Pertea M."/>
            <person name="Silva J.C."/>
            <person name="Ermolaeva M.D."/>
            <person name="Allen J.E."/>
            <person name="Selengut J.D."/>
            <person name="Koo H.L."/>
            <person name="Peterson J.D."/>
            <person name="Pop M."/>
            <person name="Kosack D.S."/>
            <person name="Shumway M.F."/>
            <person name="Bidwell S.L."/>
            <person name="Shallom S.J."/>
            <person name="van Aken S.E."/>
            <person name="Riedmuller S.B."/>
            <person name="Feldblyum T.V."/>
            <person name="Cho J.K."/>
            <person name="Quackenbush J."/>
            <person name="Sedegah M."/>
            <person name="Shoaibi A."/>
            <person name="Cummings L.M."/>
            <person name="Florens L."/>
            <person name="Yates J.R."/>
            <person name="Raine J.D."/>
            <person name="Sinden R.E."/>
            <person name="Harris M.A."/>
            <person name="Cunningham D.A."/>
            <person name="Preiser P.R."/>
            <person name="Bergman L.W."/>
            <person name="Vaidya A.B."/>
            <person name="van Lin L.H."/>
            <person name="Janse C.J."/>
            <person name="Waters A.P."/>
            <person name="Smith H.O."/>
            <person name="White O.R."/>
            <person name="Salzberg S.L."/>
            <person name="Venter J.C."/>
            <person name="Fraser C.M."/>
            <person name="Hoffman S.L."/>
            <person name="Gardner M.J."/>
            <person name="Carucci D.J."/>
        </authorList>
    </citation>
    <scope>NUCLEOTIDE SEQUENCE [LARGE SCALE GENOMIC DNA]</scope>
    <source>
        <strain evidence="2 3">17XNL</strain>
    </source>
</reference>
<feature type="non-terminal residue" evidence="2">
    <location>
        <position position="1"/>
    </location>
</feature>
<sequence length="22" mass="2737">RKKTKIKIKFVKKNLNNHTRNK</sequence>
<keyword evidence="3" id="KW-1185">Reference proteome</keyword>
<accession>Q7RG77</accession>